<dbReference type="Pfam" id="PF14559">
    <property type="entry name" value="TPR_19"/>
    <property type="match status" value="1"/>
</dbReference>
<dbReference type="KEGG" id="tsv:DSM104635_03386"/>
<reference evidence="3" key="1">
    <citation type="submission" date="2019-12" db="EMBL/GenBank/DDBJ databases">
        <title>Complete genome of Terracaulis silvestris 0127_4.</title>
        <authorList>
            <person name="Vieira S."/>
            <person name="Riedel T."/>
            <person name="Sproer C."/>
            <person name="Pascual J."/>
            <person name="Boedeker C."/>
            <person name="Overmann J."/>
        </authorList>
    </citation>
    <scope>NUCLEOTIDE SEQUENCE [LARGE SCALE GENOMIC DNA]</scope>
    <source>
        <strain evidence="3">0127_4</strain>
    </source>
</reference>
<dbReference type="SUPFAM" id="SSF48452">
    <property type="entry name" value="TPR-like"/>
    <property type="match status" value="1"/>
</dbReference>
<gene>
    <name evidence="2" type="ORF">DSM104635_03386</name>
</gene>
<dbReference type="InterPro" id="IPR011990">
    <property type="entry name" value="TPR-like_helical_dom_sf"/>
</dbReference>
<accession>A0A6I6MSW7</accession>
<feature type="domain" description="Surface lipoprotein assembly modifier C-terminal" evidence="1">
    <location>
        <begin position="130"/>
        <end position="414"/>
    </location>
</feature>
<dbReference type="Proteomes" id="UP000431269">
    <property type="component" value="Chromosome"/>
</dbReference>
<sequence>MASPASGDEITDRSVALGTFIRDRRWDDAQALIDALPPDQRAAPEVLFIEAFIARQRGRPRRAIELYQRLLDQDASLGRVRLELAETFVELGDDRAAEQNYRLALTTDLPPEVRAVVNDALTQLERRDRWRFSVNLAVAPDTNVNAATDAEQAQLFGLPFELSDEARRTSGLNITAAAGAERAFATDGPFSGIVGVSLRGTDNEQTAFDDAAASGRLGVQYVSMGARSELALIGDRRWFGGDWLSSSAGLEFRQRLSNGRTVHDVSLSASRLDYDDSVDRDADVYSLDWDRSRYVSPIFFWRAGAALRLVDAESDAETFAATRVSAGGYHALPAGFGVWAEAAVEQRDFDEAAPLFGVAREDLEISLSLRGIKRDWRVFGYNPYLGALVAQNDSNIELEDYSRTRVEFGLTRTF</sequence>
<evidence type="ECO:0000313" key="3">
    <source>
        <dbReference type="Proteomes" id="UP000431269"/>
    </source>
</evidence>
<dbReference type="Pfam" id="PF04575">
    <property type="entry name" value="SlipAM"/>
    <property type="match status" value="1"/>
</dbReference>
<evidence type="ECO:0000313" key="2">
    <source>
        <dbReference type="EMBL" id="QGZ96526.1"/>
    </source>
</evidence>
<dbReference type="Gene3D" id="1.25.40.10">
    <property type="entry name" value="Tetratricopeptide repeat domain"/>
    <property type="match status" value="1"/>
</dbReference>
<name>A0A6I6MSW7_9CAUL</name>
<keyword evidence="3" id="KW-1185">Reference proteome</keyword>
<proteinExistence type="predicted"/>
<protein>
    <submittedName>
        <fullName evidence="2">TPR repeat-containing protein</fullName>
    </submittedName>
</protein>
<dbReference type="AlphaFoldDB" id="A0A6I6MSW7"/>
<dbReference type="InterPro" id="IPR007655">
    <property type="entry name" value="Slam_C"/>
</dbReference>
<organism evidence="2 3">
    <name type="scientific">Terricaulis silvestris</name>
    <dbReference type="NCBI Taxonomy" id="2686094"/>
    <lineage>
        <taxon>Bacteria</taxon>
        <taxon>Pseudomonadati</taxon>
        <taxon>Pseudomonadota</taxon>
        <taxon>Alphaproteobacteria</taxon>
        <taxon>Caulobacterales</taxon>
        <taxon>Caulobacteraceae</taxon>
        <taxon>Terricaulis</taxon>
    </lineage>
</organism>
<evidence type="ECO:0000259" key="1">
    <source>
        <dbReference type="Pfam" id="PF04575"/>
    </source>
</evidence>
<dbReference type="EMBL" id="CP047045">
    <property type="protein sequence ID" value="QGZ96526.1"/>
    <property type="molecule type" value="Genomic_DNA"/>
</dbReference>